<accession>A0A3E2WFU7</accession>
<proteinExistence type="predicted"/>
<protein>
    <submittedName>
        <fullName evidence="1">Uncharacterized protein</fullName>
    </submittedName>
</protein>
<comment type="caution">
    <text evidence="1">The sequence shown here is derived from an EMBL/GenBank/DDBJ whole genome shotgun (WGS) entry which is preliminary data.</text>
</comment>
<dbReference type="EMBL" id="QVIA01000032">
    <property type="protein sequence ID" value="RGC25377.1"/>
    <property type="molecule type" value="Genomic_DNA"/>
</dbReference>
<dbReference type="RefSeq" id="WP_025656931.1">
    <property type="nucleotide sequence ID" value="NZ_QVIA01000032.1"/>
</dbReference>
<gene>
    <name evidence="1" type="ORF">DWX41_20470</name>
</gene>
<evidence type="ECO:0000313" key="1">
    <source>
        <dbReference type="EMBL" id="RGC25377.1"/>
    </source>
</evidence>
<dbReference type="GeneID" id="93334756"/>
<name>A0A3E2WFU7_9FIRM</name>
<evidence type="ECO:0000313" key="2">
    <source>
        <dbReference type="Proteomes" id="UP000261111"/>
    </source>
</evidence>
<sequence>MTINVSVKALADKDSVIYKDGPAGVTREMELPSRLSDCAGMYMAAAVRAVSDSQISSYWSHEYKYSRSYAEFRIPRVQNGVPDMAKSRTGVVYTEAGHYEGDTAVQNDNRTEQTTLTCTVESYAERYLLQVIHNSQNSRQAASYLKCQKSEEGKQEFVLVLADPETVNGAGSSEDIRTSQVMAKGISGNIERYEDSAFRSWYQKTDEVTEIAGTTGTVDGQDALASLSARDGTALEVDGSNARMNTRPDAADYTAEISGASQAAQIYMLQFTKGNGTYYHVFYRDTSDTDLSAGYPLADSQKSDNRYADVDQAMITAPAPGEYYPSCSAYDENVYYLGDIGAGRTIGLP</sequence>
<dbReference type="AlphaFoldDB" id="A0A3E2WFU7"/>
<organism evidence="1 2">
    <name type="scientific">Hungatella hathewayi</name>
    <dbReference type="NCBI Taxonomy" id="154046"/>
    <lineage>
        <taxon>Bacteria</taxon>
        <taxon>Bacillati</taxon>
        <taxon>Bacillota</taxon>
        <taxon>Clostridia</taxon>
        <taxon>Lachnospirales</taxon>
        <taxon>Lachnospiraceae</taxon>
        <taxon>Hungatella</taxon>
    </lineage>
</organism>
<dbReference type="Proteomes" id="UP000261111">
    <property type="component" value="Unassembled WGS sequence"/>
</dbReference>
<reference evidence="1 2" key="1">
    <citation type="submission" date="2018-08" db="EMBL/GenBank/DDBJ databases">
        <title>A genome reference for cultivated species of the human gut microbiota.</title>
        <authorList>
            <person name="Zou Y."/>
            <person name="Xue W."/>
            <person name="Luo G."/>
        </authorList>
    </citation>
    <scope>NUCLEOTIDE SEQUENCE [LARGE SCALE GENOMIC DNA]</scope>
    <source>
        <strain evidence="1 2">AF19-21</strain>
    </source>
</reference>